<gene>
    <name evidence="2" type="ORF">MEUPH1_LOCUS1186</name>
    <name evidence="3" type="ORF">MEUPH1_LOCUS15370</name>
</gene>
<dbReference type="Proteomes" id="UP001160148">
    <property type="component" value="Unassembled WGS sequence"/>
</dbReference>
<dbReference type="InterPro" id="IPR012337">
    <property type="entry name" value="RNaseH-like_sf"/>
</dbReference>
<dbReference type="InterPro" id="IPR025398">
    <property type="entry name" value="DUF4371"/>
</dbReference>
<comment type="caution">
    <text evidence="3">The sequence shown here is derived from an EMBL/GenBank/DDBJ whole genome shotgun (WGS) entry which is preliminary data.</text>
</comment>
<dbReference type="EMBL" id="CARXXK010000002">
    <property type="protein sequence ID" value="CAI6360025.1"/>
    <property type="molecule type" value="Genomic_DNA"/>
</dbReference>
<accession>A0AAV0WVR4</accession>
<evidence type="ECO:0000313" key="3">
    <source>
        <dbReference type="EMBL" id="CAI6360025.1"/>
    </source>
</evidence>
<dbReference type="PANTHER" id="PTHR45749:SF21">
    <property type="entry name" value="DUF4371 DOMAIN-CONTAINING PROTEIN"/>
    <property type="match status" value="1"/>
</dbReference>
<name>A0AAV0WVR4_9HEMI</name>
<proteinExistence type="predicted"/>
<dbReference type="EMBL" id="CARXXK010000001">
    <property type="protein sequence ID" value="CAI6343998.1"/>
    <property type="molecule type" value="Genomic_DNA"/>
</dbReference>
<dbReference type="AlphaFoldDB" id="A0AAV0WVR4"/>
<dbReference type="PANTHER" id="PTHR45749">
    <property type="match status" value="1"/>
</dbReference>
<sequence>MLNVLGEMVQENILFKIKKSGVFSFIIDTTTDVSNIEQLSIVIRFINENEEVEERLVALENVSDARGIGMFNVLCNICEKYDIDWENQLCAQSYDGASSMQGQYSGVRAYIQEKNPRAIYVWCFSHILNLVVVDTCDTSKTMRNFFGDWQSLIAFLRARKRTAIFLNQQKICYPENRVCRMKKTNKKYVIQKIEFVE</sequence>
<dbReference type="Pfam" id="PF14291">
    <property type="entry name" value="DUF4371"/>
    <property type="match status" value="1"/>
</dbReference>
<keyword evidence="4" id="KW-1185">Reference proteome</keyword>
<organism evidence="3 4">
    <name type="scientific">Macrosiphum euphorbiae</name>
    <name type="common">potato aphid</name>
    <dbReference type="NCBI Taxonomy" id="13131"/>
    <lineage>
        <taxon>Eukaryota</taxon>
        <taxon>Metazoa</taxon>
        <taxon>Ecdysozoa</taxon>
        <taxon>Arthropoda</taxon>
        <taxon>Hexapoda</taxon>
        <taxon>Insecta</taxon>
        <taxon>Pterygota</taxon>
        <taxon>Neoptera</taxon>
        <taxon>Paraneoptera</taxon>
        <taxon>Hemiptera</taxon>
        <taxon>Sternorrhyncha</taxon>
        <taxon>Aphidomorpha</taxon>
        <taxon>Aphidoidea</taxon>
        <taxon>Aphididae</taxon>
        <taxon>Macrosiphini</taxon>
        <taxon>Macrosiphum</taxon>
    </lineage>
</organism>
<reference evidence="3 4" key="1">
    <citation type="submission" date="2023-01" db="EMBL/GenBank/DDBJ databases">
        <authorList>
            <person name="Whitehead M."/>
        </authorList>
    </citation>
    <scope>NUCLEOTIDE SEQUENCE [LARGE SCALE GENOMIC DNA]</scope>
</reference>
<evidence type="ECO:0000259" key="1">
    <source>
        <dbReference type="Pfam" id="PF14291"/>
    </source>
</evidence>
<evidence type="ECO:0000313" key="4">
    <source>
        <dbReference type="Proteomes" id="UP001160148"/>
    </source>
</evidence>
<protein>
    <recommendedName>
        <fullName evidence="1">DUF4371 domain-containing protein</fullName>
    </recommendedName>
</protein>
<feature type="domain" description="DUF4371" evidence="1">
    <location>
        <begin position="19"/>
        <end position="106"/>
    </location>
</feature>
<dbReference type="SUPFAM" id="SSF53098">
    <property type="entry name" value="Ribonuclease H-like"/>
    <property type="match status" value="1"/>
</dbReference>
<evidence type="ECO:0000313" key="2">
    <source>
        <dbReference type="EMBL" id="CAI6343998.1"/>
    </source>
</evidence>